<dbReference type="InterPro" id="IPR051448">
    <property type="entry name" value="CdaR-like_regulators"/>
</dbReference>
<dbReference type="RefSeq" id="WP_344451749.1">
    <property type="nucleotide sequence ID" value="NZ_BAAATZ010000013.1"/>
</dbReference>
<dbReference type="Gene3D" id="1.10.10.2840">
    <property type="entry name" value="PucR C-terminal helix-turn-helix domain"/>
    <property type="match status" value="1"/>
</dbReference>
<feature type="region of interest" description="Disordered" evidence="1">
    <location>
        <begin position="406"/>
        <end position="432"/>
    </location>
</feature>
<dbReference type="PANTHER" id="PTHR33744">
    <property type="entry name" value="CARBOHYDRATE DIACID REGULATOR"/>
    <property type="match status" value="1"/>
</dbReference>
<evidence type="ECO:0000313" key="5">
    <source>
        <dbReference type="Proteomes" id="UP001501842"/>
    </source>
</evidence>
<dbReference type="Proteomes" id="UP001501842">
    <property type="component" value="Unassembled WGS sequence"/>
</dbReference>
<dbReference type="InterPro" id="IPR042070">
    <property type="entry name" value="PucR_C-HTH_sf"/>
</dbReference>
<feature type="domain" description="PucR-like N-terminal" evidence="3">
    <location>
        <begin position="15"/>
        <end position="179"/>
    </location>
</feature>
<sequence length="432" mass="47913">MSESASDAPVPSAELPLSLLKDTVRPELETLATEVVERIRTQVPELAGLLEGTSGEHARQSFVDFFDEFIDGTAVGEATVPGSARRTHRAFVTRAFLEGRTLSGLLAAYQVGARTVWNRLSLTGRRASATPDQMYLLAKILFDRLDETSMASAEIFKQLQREPADLLEDRRRRLARLLVQEAAPSTHGLPELAGEALWRIPEKAACVALGEEFDRDTRVPPGLDSDVLCDFDRPDPFLLVPAPDLPGRDRMLRRALGGAVYALGPTVGLSDAVLSLRLARRALALARDGVLPTEGSGVRCDDHLAALQLFGDEGCMKVLMDKALAAFSEVTPERRARLSETLMMWLSTGSSLPEIAERLRVHPQTVRYRMRQIEALFGADLYDPGWRFEMALALHGWRLNRVRVQHQKTRRGTSDENDTVPETRRRSRTATP</sequence>
<dbReference type="Pfam" id="PF13556">
    <property type="entry name" value="HTH_30"/>
    <property type="match status" value="1"/>
</dbReference>
<feature type="domain" description="PucR C-terminal helix-turn-helix" evidence="2">
    <location>
        <begin position="338"/>
        <end position="395"/>
    </location>
</feature>
<gene>
    <name evidence="4" type="ORF">GCM10010439_37260</name>
</gene>
<comment type="caution">
    <text evidence="4">The sequence shown here is derived from an EMBL/GenBank/DDBJ whole genome shotgun (WGS) entry which is preliminary data.</text>
</comment>
<dbReference type="InterPro" id="IPR025736">
    <property type="entry name" value="PucR_C-HTH_dom"/>
</dbReference>
<name>A0ABN3UAZ4_9ACTN</name>
<keyword evidence="5" id="KW-1185">Reference proteome</keyword>
<evidence type="ECO:0000259" key="2">
    <source>
        <dbReference type="Pfam" id="PF13556"/>
    </source>
</evidence>
<dbReference type="InterPro" id="IPR058663">
    <property type="entry name" value="PucR-like_N"/>
</dbReference>
<dbReference type="EMBL" id="BAAATZ010000013">
    <property type="protein sequence ID" value="GAA2728622.1"/>
    <property type="molecule type" value="Genomic_DNA"/>
</dbReference>
<proteinExistence type="predicted"/>
<evidence type="ECO:0000259" key="3">
    <source>
        <dbReference type="Pfam" id="PF25906"/>
    </source>
</evidence>
<evidence type="ECO:0000313" key="4">
    <source>
        <dbReference type="EMBL" id="GAA2728622.1"/>
    </source>
</evidence>
<evidence type="ECO:0000256" key="1">
    <source>
        <dbReference type="SAM" id="MobiDB-lite"/>
    </source>
</evidence>
<accession>A0ABN3UAZ4</accession>
<dbReference type="Pfam" id="PF25906">
    <property type="entry name" value="PucR-like_N"/>
    <property type="match status" value="1"/>
</dbReference>
<reference evidence="4 5" key="1">
    <citation type="journal article" date="2019" name="Int. J. Syst. Evol. Microbiol.">
        <title>The Global Catalogue of Microorganisms (GCM) 10K type strain sequencing project: providing services to taxonomists for standard genome sequencing and annotation.</title>
        <authorList>
            <consortium name="The Broad Institute Genomics Platform"/>
            <consortium name="The Broad Institute Genome Sequencing Center for Infectious Disease"/>
            <person name="Wu L."/>
            <person name="Ma J."/>
        </authorList>
    </citation>
    <scope>NUCLEOTIDE SEQUENCE [LARGE SCALE GENOMIC DNA]</scope>
    <source>
        <strain evidence="4 5">JCM 8201</strain>
    </source>
</reference>
<organism evidence="4 5">
    <name type="scientific">Actinocorallia aurantiaca</name>
    <dbReference type="NCBI Taxonomy" id="46204"/>
    <lineage>
        <taxon>Bacteria</taxon>
        <taxon>Bacillati</taxon>
        <taxon>Actinomycetota</taxon>
        <taxon>Actinomycetes</taxon>
        <taxon>Streptosporangiales</taxon>
        <taxon>Thermomonosporaceae</taxon>
        <taxon>Actinocorallia</taxon>
    </lineage>
</organism>
<protein>
    <submittedName>
        <fullName evidence="4">PucR family transcriptional regulator</fullName>
    </submittedName>
</protein>
<dbReference type="PANTHER" id="PTHR33744:SF1">
    <property type="entry name" value="DNA-BINDING TRANSCRIPTIONAL ACTIVATOR ADER"/>
    <property type="match status" value="1"/>
</dbReference>